<dbReference type="OrthoDB" id="10546861at2759"/>
<reference evidence="3" key="1">
    <citation type="submission" date="2019-07" db="EMBL/GenBank/DDBJ databases">
        <authorList>
            <person name="Dittberner H."/>
        </authorList>
    </citation>
    <scope>NUCLEOTIDE SEQUENCE [LARGE SCALE GENOMIC DNA]</scope>
</reference>
<keyword evidence="4" id="KW-1185">Reference proteome</keyword>
<feature type="signal peptide" evidence="2">
    <location>
        <begin position="1"/>
        <end position="23"/>
    </location>
</feature>
<gene>
    <name evidence="3" type="ORF">ANE_LOCUS14740</name>
</gene>
<dbReference type="EMBL" id="CABITT030000005">
    <property type="protein sequence ID" value="VVB04296.1"/>
    <property type="molecule type" value="Genomic_DNA"/>
</dbReference>
<name>A0A565BSE6_9BRAS</name>
<dbReference type="Proteomes" id="UP000489600">
    <property type="component" value="Unassembled WGS sequence"/>
</dbReference>
<dbReference type="AlphaFoldDB" id="A0A565BSE6"/>
<feature type="region of interest" description="Disordered" evidence="1">
    <location>
        <begin position="26"/>
        <end position="86"/>
    </location>
</feature>
<feature type="chain" id="PRO_5022052768" evidence="2">
    <location>
        <begin position="24"/>
        <end position="116"/>
    </location>
</feature>
<feature type="compositionally biased region" description="Basic and acidic residues" evidence="1">
    <location>
        <begin position="75"/>
        <end position="86"/>
    </location>
</feature>
<accession>A0A565BSE6</accession>
<protein>
    <submittedName>
        <fullName evidence="3">Uncharacterized protein</fullName>
    </submittedName>
</protein>
<evidence type="ECO:0000256" key="1">
    <source>
        <dbReference type="SAM" id="MobiDB-lite"/>
    </source>
</evidence>
<proteinExistence type="predicted"/>
<evidence type="ECO:0000256" key="2">
    <source>
        <dbReference type="SAM" id="SignalP"/>
    </source>
</evidence>
<sequence>MSNSKSLLLFCSLLFSLTLSVYSDLQVKKPPPPPLQPVTPVVTPPSPQPVKQPSPSNKPPSPPTTPPPPPVMPKDAARTGDQRCVLEHAPHVVLGASVYRPARMETGRNAANVTQT</sequence>
<feature type="compositionally biased region" description="Pro residues" evidence="1">
    <location>
        <begin position="29"/>
        <end position="72"/>
    </location>
</feature>
<evidence type="ECO:0000313" key="4">
    <source>
        <dbReference type="Proteomes" id="UP000489600"/>
    </source>
</evidence>
<keyword evidence="2" id="KW-0732">Signal</keyword>
<organism evidence="3 4">
    <name type="scientific">Arabis nemorensis</name>
    <dbReference type="NCBI Taxonomy" id="586526"/>
    <lineage>
        <taxon>Eukaryota</taxon>
        <taxon>Viridiplantae</taxon>
        <taxon>Streptophyta</taxon>
        <taxon>Embryophyta</taxon>
        <taxon>Tracheophyta</taxon>
        <taxon>Spermatophyta</taxon>
        <taxon>Magnoliopsida</taxon>
        <taxon>eudicotyledons</taxon>
        <taxon>Gunneridae</taxon>
        <taxon>Pentapetalae</taxon>
        <taxon>rosids</taxon>
        <taxon>malvids</taxon>
        <taxon>Brassicales</taxon>
        <taxon>Brassicaceae</taxon>
        <taxon>Arabideae</taxon>
        <taxon>Arabis</taxon>
    </lineage>
</organism>
<comment type="caution">
    <text evidence="3">The sequence shown here is derived from an EMBL/GenBank/DDBJ whole genome shotgun (WGS) entry which is preliminary data.</text>
</comment>
<evidence type="ECO:0000313" key="3">
    <source>
        <dbReference type="EMBL" id="VVB04296.1"/>
    </source>
</evidence>